<protein>
    <submittedName>
        <fullName evidence="9">Cytosolic Fe-S cluster assembly factor NUBP1</fullName>
    </submittedName>
</protein>
<evidence type="ECO:0000256" key="6">
    <source>
        <dbReference type="ARBA" id="ARBA00023014"/>
    </source>
</evidence>
<name>A0A0A9Y8K1_LYGHE</name>
<keyword evidence="5" id="KW-0408">Iron</keyword>
<dbReference type="InterPro" id="IPR000808">
    <property type="entry name" value="Mrp-like_CS"/>
</dbReference>
<sequence>MSVGFMLHSKTDAVIWRGPRKNGLIKQFLTDVYWDELDVLLIDSPPGTSDEHISITSYLREVSVDGAIIVTTPQEVALLDVRKEITFCNKVQLPILGVVENMSEFTCPHCHRSTEIFAPTTGGAQSMCQQMHVPYLGSIPISLQLLQNCETGMDSTKLLANDTLTQTFLRIVDTLFHASPDLLETYNSISGTIVNLLSGVAHTPQDTIP</sequence>
<dbReference type="SUPFAM" id="SSF52540">
    <property type="entry name" value="P-loop containing nucleoside triphosphate hydrolases"/>
    <property type="match status" value="1"/>
</dbReference>
<gene>
    <name evidence="9" type="primary">nubp1_1</name>
    <name evidence="8" type="ORF">CM83_12447</name>
    <name evidence="7" type="ORF">CM83_12453</name>
    <name evidence="9" type="ORF">g.54238</name>
</gene>
<keyword evidence="6" id="KW-0411">Iron-sulfur</keyword>
<dbReference type="GO" id="GO:0005829">
    <property type="term" value="C:cytosol"/>
    <property type="evidence" value="ECO:0007669"/>
    <property type="project" value="TreeGrafter"/>
</dbReference>
<dbReference type="Gene3D" id="3.40.50.300">
    <property type="entry name" value="P-loop containing nucleotide triphosphate hydrolases"/>
    <property type="match status" value="1"/>
</dbReference>
<dbReference type="EMBL" id="GBHO01017739">
    <property type="protein sequence ID" value="JAG25865.1"/>
    <property type="molecule type" value="Transcribed_RNA"/>
</dbReference>
<evidence type="ECO:0000256" key="1">
    <source>
        <dbReference type="ARBA" id="ARBA00022485"/>
    </source>
</evidence>
<proteinExistence type="predicted"/>
<evidence type="ECO:0000256" key="5">
    <source>
        <dbReference type="ARBA" id="ARBA00023004"/>
    </source>
</evidence>
<evidence type="ECO:0000313" key="9">
    <source>
        <dbReference type="EMBL" id="JAP96883.1"/>
    </source>
</evidence>
<dbReference type="PANTHER" id="PTHR23264:SF19">
    <property type="entry name" value="CYTOSOLIC FE-S CLUSTER ASSEMBLY FACTOR NUBP2"/>
    <property type="match status" value="1"/>
</dbReference>
<dbReference type="GO" id="GO:0005524">
    <property type="term" value="F:ATP binding"/>
    <property type="evidence" value="ECO:0007669"/>
    <property type="project" value="UniProtKB-KW"/>
</dbReference>
<dbReference type="EMBL" id="GDHC01021745">
    <property type="protein sequence ID" value="JAP96883.1"/>
    <property type="molecule type" value="Transcribed_RNA"/>
</dbReference>
<evidence type="ECO:0000313" key="7">
    <source>
        <dbReference type="EMBL" id="JAG25865.1"/>
    </source>
</evidence>
<reference evidence="8" key="2">
    <citation type="submission" date="2014-07" db="EMBL/GenBank/DDBJ databases">
        <authorList>
            <person name="Hull J."/>
        </authorList>
    </citation>
    <scope>NUCLEOTIDE SEQUENCE</scope>
</reference>
<keyword evidence="2" id="KW-0479">Metal-binding</keyword>
<evidence type="ECO:0000256" key="2">
    <source>
        <dbReference type="ARBA" id="ARBA00022723"/>
    </source>
</evidence>
<reference evidence="9" key="3">
    <citation type="journal article" date="2016" name="Gigascience">
        <title>De novo construction of an expanded transcriptome assembly for the western tarnished plant bug, Lygus hesperus.</title>
        <authorList>
            <person name="Tassone E.E."/>
            <person name="Geib S.M."/>
            <person name="Hall B."/>
            <person name="Fabrick J.A."/>
            <person name="Brent C.S."/>
            <person name="Hull J.J."/>
        </authorList>
    </citation>
    <scope>NUCLEOTIDE SEQUENCE</scope>
</reference>
<keyword evidence="4" id="KW-0067">ATP-binding</keyword>
<dbReference type="InterPro" id="IPR027417">
    <property type="entry name" value="P-loop_NTPase"/>
</dbReference>
<dbReference type="CDD" id="cd02037">
    <property type="entry name" value="Mrp_NBP35"/>
    <property type="match status" value="1"/>
</dbReference>
<dbReference type="Pfam" id="PF10609">
    <property type="entry name" value="ParA"/>
    <property type="match status" value="1"/>
</dbReference>
<evidence type="ECO:0000313" key="8">
    <source>
        <dbReference type="EMBL" id="JAG25870.1"/>
    </source>
</evidence>
<organism evidence="8">
    <name type="scientific">Lygus hesperus</name>
    <name type="common">Western plant bug</name>
    <dbReference type="NCBI Taxonomy" id="30085"/>
    <lineage>
        <taxon>Eukaryota</taxon>
        <taxon>Metazoa</taxon>
        <taxon>Ecdysozoa</taxon>
        <taxon>Arthropoda</taxon>
        <taxon>Hexapoda</taxon>
        <taxon>Insecta</taxon>
        <taxon>Pterygota</taxon>
        <taxon>Neoptera</taxon>
        <taxon>Paraneoptera</taxon>
        <taxon>Hemiptera</taxon>
        <taxon>Heteroptera</taxon>
        <taxon>Panheteroptera</taxon>
        <taxon>Cimicomorpha</taxon>
        <taxon>Miridae</taxon>
        <taxon>Mirini</taxon>
        <taxon>Lygus</taxon>
    </lineage>
</organism>
<keyword evidence="3" id="KW-0547">Nucleotide-binding</keyword>
<reference evidence="8" key="1">
    <citation type="journal article" date="2014" name="PLoS ONE">
        <title>Transcriptome-Based Identification of ABC Transporters in the Western Tarnished Plant Bug Lygus hesperus.</title>
        <authorList>
            <person name="Hull J.J."/>
            <person name="Chaney K."/>
            <person name="Geib S.M."/>
            <person name="Fabrick J.A."/>
            <person name="Brent C.S."/>
            <person name="Walsh D."/>
            <person name="Lavine L.C."/>
        </authorList>
    </citation>
    <scope>NUCLEOTIDE SEQUENCE</scope>
</reference>
<accession>A0A0A9Y8K1</accession>
<dbReference type="GO" id="GO:0016226">
    <property type="term" value="P:iron-sulfur cluster assembly"/>
    <property type="evidence" value="ECO:0007669"/>
    <property type="project" value="InterPro"/>
</dbReference>
<dbReference type="GO" id="GO:0046872">
    <property type="term" value="F:metal ion binding"/>
    <property type="evidence" value="ECO:0007669"/>
    <property type="project" value="UniProtKB-KW"/>
</dbReference>
<evidence type="ECO:0000256" key="4">
    <source>
        <dbReference type="ARBA" id="ARBA00022840"/>
    </source>
</evidence>
<dbReference type="AlphaFoldDB" id="A0A0A9Y8K1"/>
<dbReference type="InterPro" id="IPR019591">
    <property type="entry name" value="Mrp/NBP35_ATP-bd"/>
</dbReference>
<dbReference type="PANTHER" id="PTHR23264">
    <property type="entry name" value="NUCLEOTIDE-BINDING PROTEIN NBP35 YEAST -RELATED"/>
    <property type="match status" value="1"/>
</dbReference>
<dbReference type="EMBL" id="GBHO01017734">
    <property type="protein sequence ID" value="JAG25870.1"/>
    <property type="molecule type" value="Transcribed_RNA"/>
</dbReference>
<dbReference type="InterPro" id="IPR033756">
    <property type="entry name" value="YlxH/NBP35"/>
</dbReference>
<evidence type="ECO:0000256" key="3">
    <source>
        <dbReference type="ARBA" id="ARBA00022741"/>
    </source>
</evidence>
<dbReference type="GO" id="GO:0140663">
    <property type="term" value="F:ATP-dependent FeS chaperone activity"/>
    <property type="evidence" value="ECO:0007669"/>
    <property type="project" value="InterPro"/>
</dbReference>
<dbReference type="GO" id="GO:0051539">
    <property type="term" value="F:4 iron, 4 sulfur cluster binding"/>
    <property type="evidence" value="ECO:0007669"/>
    <property type="project" value="UniProtKB-KW"/>
</dbReference>
<dbReference type="PROSITE" id="PS01215">
    <property type="entry name" value="MRP"/>
    <property type="match status" value="1"/>
</dbReference>
<keyword evidence="1" id="KW-0004">4Fe-4S</keyword>